<organism evidence="2 3">
    <name type="scientific">Heyndrickxia acidicola</name>
    <dbReference type="NCBI Taxonomy" id="209389"/>
    <lineage>
        <taxon>Bacteria</taxon>
        <taxon>Bacillati</taxon>
        <taxon>Bacillota</taxon>
        <taxon>Bacilli</taxon>
        <taxon>Bacillales</taxon>
        <taxon>Bacillaceae</taxon>
        <taxon>Heyndrickxia</taxon>
    </lineage>
</organism>
<name>A0ABU6MGT7_9BACI</name>
<reference evidence="2 3" key="1">
    <citation type="submission" date="2023-03" db="EMBL/GenBank/DDBJ databases">
        <title>Bacillus Genome Sequencing.</title>
        <authorList>
            <person name="Dunlap C."/>
        </authorList>
    </citation>
    <scope>NUCLEOTIDE SEQUENCE [LARGE SCALE GENOMIC DNA]</scope>
    <source>
        <strain evidence="2 3">B-23453</strain>
    </source>
</reference>
<keyword evidence="3" id="KW-1185">Reference proteome</keyword>
<evidence type="ECO:0000313" key="2">
    <source>
        <dbReference type="EMBL" id="MED1203705.1"/>
    </source>
</evidence>
<dbReference type="Proteomes" id="UP001341444">
    <property type="component" value="Unassembled WGS sequence"/>
</dbReference>
<gene>
    <name evidence="2" type="ORF">P4T90_11565</name>
</gene>
<proteinExistence type="predicted"/>
<dbReference type="RefSeq" id="WP_232317595.1">
    <property type="nucleotide sequence ID" value="NZ_JARMAB010000014.1"/>
</dbReference>
<protein>
    <submittedName>
        <fullName evidence="2">Uncharacterized protein</fullName>
    </submittedName>
</protein>
<feature type="region of interest" description="Disordered" evidence="1">
    <location>
        <begin position="36"/>
        <end position="57"/>
    </location>
</feature>
<evidence type="ECO:0000256" key="1">
    <source>
        <dbReference type="SAM" id="MobiDB-lite"/>
    </source>
</evidence>
<comment type="caution">
    <text evidence="2">The sequence shown here is derived from an EMBL/GenBank/DDBJ whole genome shotgun (WGS) entry which is preliminary data.</text>
</comment>
<dbReference type="EMBL" id="JARMAB010000014">
    <property type="protein sequence ID" value="MED1203705.1"/>
    <property type="molecule type" value="Genomic_DNA"/>
</dbReference>
<sequence>MEHAPIIQLDPEVRNESKLIEVKGTRLLRDQRVYGDPAGACDEEAPQPPRGKRVLAA</sequence>
<evidence type="ECO:0000313" key="3">
    <source>
        <dbReference type="Proteomes" id="UP001341444"/>
    </source>
</evidence>
<accession>A0ABU6MGT7</accession>